<sequence length="153" mass="18252">MNTLISSKFSGDYSRNPETGEHWLDEEINRRARRKGQWKHERYTYDYSLFDREGYIEARLEAGRPFVITWEPSNKRLRCRDYQDIHGVPDIFGIEEIPTLFSDKKGMERYRIFLILYLITGYDIPPELEEDPEPLVPFTAKTIEMIKEIEGVR</sequence>
<comment type="caution">
    <text evidence="1">The sequence shown here is derived from an EMBL/GenBank/DDBJ whole genome shotgun (WGS) entry which is preliminary data.</text>
</comment>
<proteinExistence type="predicted"/>
<evidence type="ECO:0000313" key="1">
    <source>
        <dbReference type="EMBL" id="GAJ04437.1"/>
    </source>
</evidence>
<gene>
    <name evidence="1" type="ORF">S12H4_52002</name>
</gene>
<protein>
    <submittedName>
        <fullName evidence="1">Uncharacterized protein</fullName>
    </submittedName>
</protein>
<dbReference type="AlphaFoldDB" id="X1ULH7"/>
<reference evidence="1" key="1">
    <citation type="journal article" date="2014" name="Front. Microbiol.">
        <title>High frequency of phylogenetically diverse reductive dehalogenase-homologous genes in deep subseafloor sedimentary metagenomes.</title>
        <authorList>
            <person name="Kawai M."/>
            <person name="Futagami T."/>
            <person name="Toyoda A."/>
            <person name="Takaki Y."/>
            <person name="Nishi S."/>
            <person name="Hori S."/>
            <person name="Arai W."/>
            <person name="Tsubouchi T."/>
            <person name="Morono Y."/>
            <person name="Uchiyama I."/>
            <person name="Ito T."/>
            <person name="Fujiyama A."/>
            <person name="Inagaki F."/>
            <person name="Takami H."/>
        </authorList>
    </citation>
    <scope>NUCLEOTIDE SEQUENCE</scope>
    <source>
        <strain evidence="1">Expedition CK06-06</strain>
    </source>
</reference>
<name>X1ULH7_9ZZZZ</name>
<organism evidence="1">
    <name type="scientific">marine sediment metagenome</name>
    <dbReference type="NCBI Taxonomy" id="412755"/>
    <lineage>
        <taxon>unclassified sequences</taxon>
        <taxon>metagenomes</taxon>
        <taxon>ecological metagenomes</taxon>
    </lineage>
</organism>
<accession>X1ULH7</accession>
<dbReference type="EMBL" id="BARW01032939">
    <property type="protein sequence ID" value="GAJ04437.1"/>
    <property type="molecule type" value="Genomic_DNA"/>
</dbReference>